<name>A0A2S8BN19_9MYCO</name>
<comment type="caution">
    <text evidence="1">The sequence shown here is derived from an EMBL/GenBank/DDBJ whole genome shotgun (WGS) entry which is preliminary data.</text>
</comment>
<organism evidence="1 2">
    <name type="scientific">Mycobacterium talmoniae</name>
    <dbReference type="NCBI Taxonomy" id="1858794"/>
    <lineage>
        <taxon>Bacteria</taxon>
        <taxon>Bacillati</taxon>
        <taxon>Actinomycetota</taxon>
        <taxon>Actinomycetes</taxon>
        <taxon>Mycobacteriales</taxon>
        <taxon>Mycobacteriaceae</taxon>
        <taxon>Mycobacterium</taxon>
    </lineage>
</organism>
<accession>A0A2S8BN19</accession>
<sequence>MDLPLTHPDRYGWRFWRPFLRGDDLPALPGDRIAL</sequence>
<proteinExistence type="predicted"/>
<protein>
    <submittedName>
        <fullName evidence="1">Uncharacterized protein</fullName>
    </submittedName>
</protein>
<dbReference type="Proteomes" id="UP000238296">
    <property type="component" value="Unassembled WGS sequence"/>
</dbReference>
<evidence type="ECO:0000313" key="1">
    <source>
        <dbReference type="EMBL" id="PQM48067.1"/>
    </source>
</evidence>
<evidence type="ECO:0000313" key="2">
    <source>
        <dbReference type="Proteomes" id="UP000238296"/>
    </source>
</evidence>
<reference evidence="1 2" key="1">
    <citation type="journal article" date="2017" name="Int. J. Syst. Evol. Microbiol.">
        <title>Mycobacterium talmoniae sp. nov., a slowly growing mycobacterium isolated from human respiratory samples.</title>
        <authorList>
            <person name="Davidson R.M."/>
            <person name="DeGroote M.A."/>
            <person name="Marola J.L."/>
            <person name="Buss S."/>
            <person name="Jones V."/>
            <person name="McNeil M.R."/>
            <person name="Freifeld A.G."/>
            <person name="Elaine Epperson L."/>
            <person name="Hasan N.A."/>
            <person name="Jackson M."/>
            <person name="Iwen P.C."/>
            <person name="Salfinger M."/>
            <person name="Strong M."/>
        </authorList>
    </citation>
    <scope>NUCLEOTIDE SEQUENCE [LARGE SCALE GENOMIC DNA]</scope>
    <source>
        <strain evidence="1 2">ATCC BAA-2683</strain>
    </source>
</reference>
<dbReference type="AlphaFoldDB" id="A0A2S8BN19"/>
<dbReference type="EMBL" id="PPEA01000249">
    <property type="protein sequence ID" value="PQM48067.1"/>
    <property type="molecule type" value="Genomic_DNA"/>
</dbReference>
<gene>
    <name evidence="1" type="ORF">C1Y40_01702</name>
</gene>